<evidence type="ECO:0000259" key="1">
    <source>
        <dbReference type="PROSITE" id="PS50112"/>
    </source>
</evidence>
<dbReference type="GO" id="GO:0006355">
    <property type="term" value="P:regulation of DNA-templated transcription"/>
    <property type="evidence" value="ECO:0007669"/>
    <property type="project" value="InterPro"/>
</dbReference>
<proteinExistence type="predicted"/>
<dbReference type="Pfam" id="PF00989">
    <property type="entry name" value="PAS"/>
    <property type="match status" value="1"/>
</dbReference>
<dbReference type="NCBIfam" id="TIGR00229">
    <property type="entry name" value="sensory_box"/>
    <property type="match status" value="1"/>
</dbReference>
<dbReference type="AlphaFoldDB" id="A0A6J4J1F7"/>
<organism evidence="2">
    <name type="scientific">uncultured Chloroflexia bacterium</name>
    <dbReference type="NCBI Taxonomy" id="1672391"/>
    <lineage>
        <taxon>Bacteria</taxon>
        <taxon>Bacillati</taxon>
        <taxon>Chloroflexota</taxon>
        <taxon>Chloroflexia</taxon>
        <taxon>environmental samples</taxon>
    </lineage>
</organism>
<dbReference type="InterPro" id="IPR035965">
    <property type="entry name" value="PAS-like_dom_sf"/>
</dbReference>
<protein>
    <recommendedName>
        <fullName evidence="1">PAS domain-containing protein</fullName>
    </recommendedName>
</protein>
<name>A0A6J4J1F7_9CHLR</name>
<dbReference type="EMBL" id="CADCTR010000834">
    <property type="protein sequence ID" value="CAA9266859.1"/>
    <property type="molecule type" value="Genomic_DNA"/>
</dbReference>
<accession>A0A6J4J1F7</accession>
<dbReference type="SUPFAM" id="SSF55785">
    <property type="entry name" value="PYP-like sensor domain (PAS domain)"/>
    <property type="match status" value="1"/>
</dbReference>
<dbReference type="CDD" id="cd00130">
    <property type="entry name" value="PAS"/>
    <property type="match status" value="1"/>
</dbReference>
<feature type="domain" description="PAS" evidence="1">
    <location>
        <begin position="67"/>
        <end position="123"/>
    </location>
</feature>
<evidence type="ECO:0000313" key="2">
    <source>
        <dbReference type="EMBL" id="CAA9266859.1"/>
    </source>
</evidence>
<dbReference type="SUPFAM" id="SSF55781">
    <property type="entry name" value="GAF domain-like"/>
    <property type="match status" value="1"/>
</dbReference>
<dbReference type="InterPro" id="IPR013767">
    <property type="entry name" value="PAS_fold"/>
</dbReference>
<dbReference type="InterPro" id="IPR029016">
    <property type="entry name" value="GAF-like_dom_sf"/>
</dbReference>
<gene>
    <name evidence="2" type="ORF">AVDCRST_MAG93-2448</name>
</gene>
<feature type="non-terminal residue" evidence="2">
    <location>
        <position position="123"/>
    </location>
</feature>
<reference evidence="2" key="1">
    <citation type="submission" date="2020-02" db="EMBL/GenBank/DDBJ databases">
        <authorList>
            <person name="Meier V. D."/>
        </authorList>
    </citation>
    <scope>NUCLEOTIDE SEQUENCE</scope>
    <source>
        <strain evidence="2">AVDCRST_MAG93</strain>
    </source>
</reference>
<dbReference type="PROSITE" id="PS50112">
    <property type="entry name" value="PAS"/>
    <property type="match status" value="1"/>
</dbReference>
<dbReference type="Gene3D" id="3.30.450.20">
    <property type="entry name" value="PAS domain"/>
    <property type="match status" value="1"/>
</dbReference>
<dbReference type="InterPro" id="IPR000014">
    <property type="entry name" value="PAS"/>
</dbReference>
<dbReference type="Gene3D" id="3.30.450.40">
    <property type="match status" value="1"/>
</dbReference>
<sequence length="123" mass="13746">MAAFPNIGCYVGVPVVLLDGTFLGTLCAVDPEPQHITQPQVDILAVLSRIVATSFDRDRELRQRDRAERQLRQQLQYTKAITSSLRSGLYVVDRRGHLTYMNPAAESALGWSEAELMGTDMHE</sequence>